<protein>
    <submittedName>
        <fullName evidence="5">Glycosyl transferase group 1</fullName>
    </submittedName>
</protein>
<sequence length="396" mass="45602">MKVLTLTHVFPRTHEDAVAPFLWNYHEAVAHLGVEYVVLAPHQAGLSPCEKQGTWHVQRFQYAPEKWERLAYTGQMHELVLKNLWNKVLFGAYMATCFFKLCRILRKERFDLVHVHWWIPSGFIMYLASFFHRTPYVITTHGTDVFILKKFPLLTHIARPVFKKAARVQTISTYVQDLTMNMFSLPARKTLRIPMPIREEQFPLSPPRFYGGTKLLCIGRLIKRKGVHVLVESLALLPPEYELTIVGTGPEETSLSEQMKRLKVEHRIRHIRQLSPKDLSTIMGESDIFILPSLTDWKGETEGLGMVLLEAQRMGLALIASNSGGMTDIVIHEETGFLFPEGESNALAQQITRYRCQDTHRAMVEGAQKRYEHFYSRTAIAEQTYAMYQDICSHGE</sequence>
<accession>U7D9M5</accession>
<evidence type="ECO:0000313" key="6">
    <source>
        <dbReference type="Proteomes" id="UP000017148"/>
    </source>
</evidence>
<evidence type="ECO:0000256" key="2">
    <source>
        <dbReference type="ARBA" id="ARBA00022679"/>
    </source>
</evidence>
<name>U7D9M5_9BACT</name>
<dbReference type="Proteomes" id="UP000017148">
    <property type="component" value="Unassembled WGS sequence"/>
</dbReference>
<dbReference type="Gene3D" id="3.40.50.2000">
    <property type="entry name" value="Glycogen Phosphorylase B"/>
    <property type="match status" value="2"/>
</dbReference>
<feature type="domain" description="Glycosyltransferase subfamily 4-like N-terminal" evidence="4">
    <location>
        <begin position="21"/>
        <end position="194"/>
    </location>
</feature>
<dbReference type="InterPro" id="IPR001296">
    <property type="entry name" value="Glyco_trans_1"/>
</dbReference>
<organism evidence="5 6">
    <name type="scientific">Chitinivibrio alkaliphilus ACht1</name>
    <dbReference type="NCBI Taxonomy" id="1313304"/>
    <lineage>
        <taxon>Bacteria</taxon>
        <taxon>Pseudomonadati</taxon>
        <taxon>Fibrobacterota</taxon>
        <taxon>Chitinivibrionia</taxon>
        <taxon>Chitinivibrionales</taxon>
        <taxon>Chitinivibrionaceae</taxon>
        <taxon>Chitinivibrio</taxon>
    </lineage>
</organism>
<dbReference type="Pfam" id="PF00534">
    <property type="entry name" value="Glycos_transf_1"/>
    <property type="match status" value="1"/>
</dbReference>
<dbReference type="EMBL" id="ASJR01000002">
    <property type="protein sequence ID" value="ERP39094.1"/>
    <property type="molecule type" value="Genomic_DNA"/>
</dbReference>
<keyword evidence="2 5" id="KW-0808">Transferase</keyword>
<dbReference type="PANTHER" id="PTHR12526:SF510">
    <property type="entry name" value="D-INOSITOL 3-PHOSPHATE GLYCOSYLTRANSFERASE"/>
    <property type="match status" value="1"/>
</dbReference>
<dbReference type="GO" id="GO:0016757">
    <property type="term" value="F:glycosyltransferase activity"/>
    <property type="evidence" value="ECO:0007669"/>
    <property type="project" value="UniProtKB-KW"/>
</dbReference>
<dbReference type="eggNOG" id="COG0438">
    <property type="taxonomic scope" value="Bacteria"/>
</dbReference>
<dbReference type="SUPFAM" id="SSF53756">
    <property type="entry name" value="UDP-Glycosyltransferase/glycogen phosphorylase"/>
    <property type="match status" value="1"/>
</dbReference>
<reference evidence="5 6" key="1">
    <citation type="journal article" date="2013" name="Environ. Microbiol.">
        <title>Genome analysis of Chitinivibrio alkaliphilus gen. nov., sp. nov., a novel extremely haloalkaliphilic anaerobic chitinolytic bacterium from the candidate phylum Termite Group 3.</title>
        <authorList>
            <person name="Sorokin D.Y."/>
            <person name="Gumerov V.M."/>
            <person name="Rakitin A.L."/>
            <person name="Beletsky A.V."/>
            <person name="Damste J.S."/>
            <person name="Muyzer G."/>
            <person name="Mardanov A.V."/>
            <person name="Ravin N.V."/>
        </authorList>
    </citation>
    <scope>NUCLEOTIDE SEQUENCE [LARGE SCALE GENOMIC DNA]</scope>
    <source>
        <strain evidence="5 6">ACht1</strain>
    </source>
</reference>
<dbReference type="PANTHER" id="PTHR12526">
    <property type="entry name" value="GLYCOSYLTRANSFERASE"/>
    <property type="match status" value="1"/>
</dbReference>
<evidence type="ECO:0000256" key="1">
    <source>
        <dbReference type="ARBA" id="ARBA00022676"/>
    </source>
</evidence>
<dbReference type="Pfam" id="PF13579">
    <property type="entry name" value="Glyco_trans_4_4"/>
    <property type="match status" value="1"/>
</dbReference>
<feature type="domain" description="Glycosyl transferase family 1" evidence="3">
    <location>
        <begin position="213"/>
        <end position="369"/>
    </location>
</feature>
<dbReference type="InterPro" id="IPR028098">
    <property type="entry name" value="Glyco_trans_4-like_N"/>
</dbReference>
<keyword evidence="6" id="KW-1185">Reference proteome</keyword>
<evidence type="ECO:0000259" key="4">
    <source>
        <dbReference type="Pfam" id="PF13579"/>
    </source>
</evidence>
<proteinExistence type="predicted"/>
<gene>
    <name evidence="5" type="ORF">CALK_0260</name>
</gene>
<dbReference type="AlphaFoldDB" id="U7D9M5"/>
<keyword evidence="1" id="KW-0328">Glycosyltransferase</keyword>
<comment type="caution">
    <text evidence="5">The sequence shown here is derived from an EMBL/GenBank/DDBJ whole genome shotgun (WGS) entry which is preliminary data.</text>
</comment>
<evidence type="ECO:0000313" key="5">
    <source>
        <dbReference type="EMBL" id="ERP39094.1"/>
    </source>
</evidence>
<evidence type="ECO:0000259" key="3">
    <source>
        <dbReference type="Pfam" id="PF00534"/>
    </source>
</evidence>
<dbReference type="STRING" id="1313304.CALK_0260"/>